<accession>L9Z4V0</accession>
<gene>
    <name evidence="13" type="ORF">C486_07138</name>
</gene>
<feature type="region of interest" description="Disordered" evidence="11">
    <location>
        <begin position="30"/>
        <end position="50"/>
    </location>
</feature>
<keyword evidence="9" id="KW-1208">Phospholipid metabolism</keyword>
<keyword evidence="7" id="KW-0594">Phospholipid biosynthesis</keyword>
<evidence type="ECO:0000256" key="8">
    <source>
        <dbReference type="ARBA" id="ARBA00023239"/>
    </source>
</evidence>
<evidence type="ECO:0000256" key="7">
    <source>
        <dbReference type="ARBA" id="ARBA00023209"/>
    </source>
</evidence>
<evidence type="ECO:0000256" key="9">
    <source>
        <dbReference type="ARBA" id="ARBA00023264"/>
    </source>
</evidence>
<dbReference type="EC" id="4.1.1.65" evidence="13"/>
<evidence type="ECO:0000256" key="1">
    <source>
        <dbReference type="ARBA" id="ARBA00022475"/>
    </source>
</evidence>
<dbReference type="AlphaFoldDB" id="L9Z4V0"/>
<dbReference type="InterPro" id="IPR003817">
    <property type="entry name" value="PS_Dcarbxylase"/>
</dbReference>
<name>L9Z4V0_9EURY</name>
<reference evidence="13 14" key="1">
    <citation type="journal article" date="2014" name="PLoS Genet.">
        <title>Phylogenetically driven sequencing of extremely halophilic archaea reveals strategies for static and dynamic osmo-response.</title>
        <authorList>
            <person name="Becker E.A."/>
            <person name="Seitzer P.M."/>
            <person name="Tritt A."/>
            <person name="Larsen D."/>
            <person name="Krusor M."/>
            <person name="Yao A.I."/>
            <person name="Wu D."/>
            <person name="Madern D."/>
            <person name="Eisen J.A."/>
            <person name="Darling A.E."/>
            <person name="Facciotti M.T."/>
        </authorList>
    </citation>
    <scope>NUCLEOTIDE SEQUENCE [LARGE SCALE GENOMIC DNA]</scope>
    <source>
        <strain evidence="13 14">JCM 14663</strain>
    </source>
</reference>
<dbReference type="PATRIC" id="fig|1230459.4.peg.1434"/>
<keyword evidence="8 13" id="KW-0456">Lyase</keyword>
<evidence type="ECO:0000256" key="6">
    <source>
        <dbReference type="ARBA" id="ARBA00023145"/>
    </source>
</evidence>
<evidence type="ECO:0000256" key="11">
    <source>
        <dbReference type="SAM" id="MobiDB-lite"/>
    </source>
</evidence>
<evidence type="ECO:0000256" key="2">
    <source>
        <dbReference type="ARBA" id="ARBA00022516"/>
    </source>
</evidence>
<proteinExistence type="predicted"/>
<keyword evidence="14" id="KW-1185">Reference proteome</keyword>
<keyword evidence="10" id="KW-0670">Pyruvate</keyword>
<organism evidence="13 14">
    <name type="scientific">Natrinema gari JCM 14663</name>
    <dbReference type="NCBI Taxonomy" id="1230459"/>
    <lineage>
        <taxon>Archaea</taxon>
        <taxon>Methanobacteriati</taxon>
        <taxon>Methanobacteriota</taxon>
        <taxon>Stenosarchaea group</taxon>
        <taxon>Halobacteria</taxon>
        <taxon>Halobacteriales</taxon>
        <taxon>Natrialbaceae</taxon>
        <taxon>Natrinema</taxon>
    </lineage>
</organism>
<dbReference type="Pfam" id="PF02666">
    <property type="entry name" value="PS_Dcarbxylase"/>
    <property type="match status" value="1"/>
</dbReference>
<dbReference type="InterPro" id="IPR033175">
    <property type="entry name" value="PSD-A"/>
</dbReference>
<keyword evidence="12" id="KW-1133">Transmembrane helix</keyword>
<keyword evidence="4" id="KW-0443">Lipid metabolism</keyword>
<evidence type="ECO:0000256" key="5">
    <source>
        <dbReference type="ARBA" id="ARBA00023136"/>
    </source>
</evidence>
<keyword evidence="12" id="KW-0812">Transmembrane</keyword>
<dbReference type="NCBIfam" id="NF003683">
    <property type="entry name" value="PRK05305.2-3"/>
    <property type="match status" value="1"/>
</dbReference>
<evidence type="ECO:0000256" key="3">
    <source>
        <dbReference type="ARBA" id="ARBA00022793"/>
    </source>
</evidence>
<keyword evidence="3" id="KW-0210">Decarboxylase</keyword>
<protein>
    <submittedName>
        <fullName evidence="13">Phosphatidylserine decarboxylase</fullName>
        <ecNumber evidence="13">4.1.1.65</ecNumber>
    </submittedName>
</protein>
<evidence type="ECO:0000256" key="10">
    <source>
        <dbReference type="ARBA" id="ARBA00023317"/>
    </source>
</evidence>
<dbReference type="GO" id="GO:0004609">
    <property type="term" value="F:phosphatidylserine decarboxylase activity"/>
    <property type="evidence" value="ECO:0007669"/>
    <property type="project" value="UniProtKB-EC"/>
</dbReference>
<keyword evidence="2" id="KW-0444">Lipid biosynthesis</keyword>
<keyword evidence="1" id="KW-1003">Cell membrane</keyword>
<evidence type="ECO:0000256" key="4">
    <source>
        <dbReference type="ARBA" id="ARBA00023098"/>
    </source>
</evidence>
<keyword evidence="6" id="KW-0865">Zymogen</keyword>
<dbReference type="Proteomes" id="UP000011592">
    <property type="component" value="Unassembled WGS sequence"/>
</dbReference>
<dbReference type="PANTHER" id="PTHR35809">
    <property type="entry name" value="ARCHAETIDYLSERINE DECARBOXYLASE PROENZYME-RELATED"/>
    <property type="match status" value="1"/>
</dbReference>
<sequence length="306" mass="32492">MAEDAGYRDGTADLQSPRRRVRGARTALLRAGDSESAATTAAPIGDRSPSVESIPGFRADGLHAVDVRARPSERSVTAIRFDLVDSAMNFAPGAWKYAILPLLAAPFAIFVSVTASLVALAVGAGTLAFFRDPERTPPPTGVVSPADGTVSVLREEGDRVRLGVFMNVWHVHVVRAPFAGRVADVEHVAGANRPAFSKESDRNERVHVRLETESPNLPATVEESDAEVTLIAGAFARRIHPYAEPGDDLERGERIGHIAFGSRVDLLFPPAVDIDDIAVETGDSMTAGETVVLESPVGTGLDDGRA</sequence>
<dbReference type="GO" id="GO:0008654">
    <property type="term" value="P:phospholipid biosynthetic process"/>
    <property type="evidence" value="ECO:0007669"/>
    <property type="project" value="UniProtKB-KW"/>
</dbReference>
<dbReference type="PANTHER" id="PTHR35809:SF1">
    <property type="entry name" value="ARCHAETIDYLSERINE DECARBOXYLASE PROENZYME-RELATED"/>
    <property type="match status" value="1"/>
</dbReference>
<dbReference type="NCBIfam" id="NF038088">
    <property type="entry name" value="anchor_synt_D"/>
    <property type="match status" value="1"/>
</dbReference>
<dbReference type="EMBL" id="AOIJ01000042">
    <property type="protein sequence ID" value="ELY81414.1"/>
    <property type="molecule type" value="Genomic_DNA"/>
</dbReference>
<evidence type="ECO:0000313" key="13">
    <source>
        <dbReference type="EMBL" id="ELY81414.1"/>
    </source>
</evidence>
<keyword evidence="5 12" id="KW-0472">Membrane</keyword>
<evidence type="ECO:0000256" key="12">
    <source>
        <dbReference type="SAM" id="Phobius"/>
    </source>
</evidence>
<feature type="transmembrane region" description="Helical" evidence="12">
    <location>
        <begin position="97"/>
        <end position="130"/>
    </location>
</feature>
<comment type="caution">
    <text evidence="13">The sequence shown here is derived from an EMBL/GenBank/DDBJ whole genome shotgun (WGS) entry which is preliminary data.</text>
</comment>
<evidence type="ECO:0000313" key="14">
    <source>
        <dbReference type="Proteomes" id="UP000011592"/>
    </source>
</evidence>